<comment type="caution">
    <text evidence="1">The sequence shown here is derived from an EMBL/GenBank/DDBJ whole genome shotgun (WGS) entry which is preliminary data.</text>
</comment>
<gene>
    <name evidence="1" type="ORF">CLV84_1330</name>
</gene>
<organism evidence="1 2">
    <name type="scientific">Neolewinella xylanilytica</name>
    <dbReference type="NCBI Taxonomy" id="1514080"/>
    <lineage>
        <taxon>Bacteria</taxon>
        <taxon>Pseudomonadati</taxon>
        <taxon>Bacteroidota</taxon>
        <taxon>Saprospiria</taxon>
        <taxon>Saprospirales</taxon>
        <taxon>Lewinellaceae</taxon>
        <taxon>Neolewinella</taxon>
    </lineage>
</organism>
<dbReference type="Proteomes" id="UP000237662">
    <property type="component" value="Unassembled WGS sequence"/>
</dbReference>
<proteinExistence type="predicted"/>
<reference evidence="1 2" key="1">
    <citation type="submission" date="2018-02" db="EMBL/GenBank/DDBJ databases">
        <title>Genomic Encyclopedia of Archaeal and Bacterial Type Strains, Phase II (KMG-II): from individual species to whole genera.</title>
        <authorList>
            <person name="Goeker M."/>
        </authorList>
    </citation>
    <scope>NUCLEOTIDE SEQUENCE [LARGE SCALE GENOMIC DNA]</scope>
    <source>
        <strain evidence="1 2">DSM 29526</strain>
    </source>
</reference>
<name>A0A2S6IA37_9BACT</name>
<dbReference type="EMBL" id="PTJC01000005">
    <property type="protein sequence ID" value="PPK88363.1"/>
    <property type="molecule type" value="Genomic_DNA"/>
</dbReference>
<dbReference type="OrthoDB" id="2053364at2"/>
<evidence type="ECO:0008006" key="3">
    <source>
        <dbReference type="Google" id="ProtNLM"/>
    </source>
</evidence>
<evidence type="ECO:0000313" key="2">
    <source>
        <dbReference type="Proteomes" id="UP000237662"/>
    </source>
</evidence>
<dbReference type="AlphaFoldDB" id="A0A2S6IA37"/>
<keyword evidence="2" id="KW-1185">Reference proteome</keyword>
<sequence length="109" mass="12535">MSKAASILPIPVKRESFDAILAGTKKEEYRAFSPFWISRLATVNDQGEIESLREYDIVRFRHGSSSNSRIMDVEFKKIVIEEYTDEPEDSEERYGFAIILGEVLQTENV</sequence>
<dbReference type="RefSeq" id="WP_104418914.1">
    <property type="nucleotide sequence ID" value="NZ_PTJC01000005.1"/>
</dbReference>
<evidence type="ECO:0000313" key="1">
    <source>
        <dbReference type="EMBL" id="PPK88363.1"/>
    </source>
</evidence>
<accession>A0A2S6IA37</accession>
<protein>
    <recommendedName>
        <fullName evidence="3">ASCH domain-containing protein</fullName>
    </recommendedName>
</protein>